<proteinExistence type="predicted"/>
<dbReference type="Proteomes" id="UP001165396">
    <property type="component" value="Unassembled WGS sequence"/>
</dbReference>
<evidence type="ECO:0000256" key="1">
    <source>
        <dbReference type="SAM" id="SignalP"/>
    </source>
</evidence>
<dbReference type="RefSeq" id="WP_258295281.1">
    <property type="nucleotide sequence ID" value="NZ_JANKJG010000010.1"/>
</dbReference>
<comment type="caution">
    <text evidence="2">The sequence shown here is derived from an EMBL/GenBank/DDBJ whole genome shotgun (WGS) entry which is preliminary data.</text>
</comment>
<reference evidence="2" key="1">
    <citation type="submission" date="2022-07" db="EMBL/GenBank/DDBJ databases">
        <title>Pseudosulfitobacter sp. strain AP-MA-4, whole genome sequence.</title>
        <authorList>
            <person name="Jiang Y."/>
        </authorList>
    </citation>
    <scope>NUCLEOTIDE SEQUENCE</scope>
    <source>
        <strain evidence="2">AP-MA-4</strain>
    </source>
</reference>
<keyword evidence="3" id="KW-1185">Reference proteome</keyword>
<feature type="chain" id="PRO_5045091890" evidence="1">
    <location>
        <begin position="27"/>
        <end position="126"/>
    </location>
</feature>
<evidence type="ECO:0000313" key="3">
    <source>
        <dbReference type="Proteomes" id="UP001165396"/>
    </source>
</evidence>
<sequence length="126" mass="13478">MKYIKSACLALGVGMAVFAFAPQVQADSSNQVKFRGKVSLKVGQAAILHGARGEYGQLPSKSDLAESKSNLDAKLKTGHIVFGKVGVRQSGSCNGWTPVYETIFVADRPGRETVKIHGDTVRITVK</sequence>
<gene>
    <name evidence="2" type="ORF">NTA49_13285</name>
</gene>
<name>A0ABT1Z2Z5_9RHOB</name>
<organism evidence="2 3">
    <name type="scientific">Pseudosulfitobacter koreensis</name>
    <dbReference type="NCBI Taxonomy" id="2968472"/>
    <lineage>
        <taxon>Bacteria</taxon>
        <taxon>Pseudomonadati</taxon>
        <taxon>Pseudomonadota</taxon>
        <taxon>Alphaproteobacteria</taxon>
        <taxon>Rhodobacterales</taxon>
        <taxon>Roseobacteraceae</taxon>
        <taxon>Pseudosulfitobacter</taxon>
    </lineage>
</organism>
<feature type="signal peptide" evidence="1">
    <location>
        <begin position="1"/>
        <end position="26"/>
    </location>
</feature>
<dbReference type="EMBL" id="JANKJG010000010">
    <property type="protein sequence ID" value="MCR8827509.1"/>
    <property type="molecule type" value="Genomic_DNA"/>
</dbReference>
<evidence type="ECO:0000313" key="2">
    <source>
        <dbReference type="EMBL" id="MCR8827509.1"/>
    </source>
</evidence>
<protein>
    <submittedName>
        <fullName evidence="2">Uncharacterized protein</fullName>
    </submittedName>
</protein>
<accession>A0ABT1Z2Z5</accession>
<keyword evidence="1" id="KW-0732">Signal</keyword>